<feature type="transmembrane region" description="Helical" evidence="1">
    <location>
        <begin position="92"/>
        <end position="112"/>
    </location>
</feature>
<sequence length="293" mass="32445">MKKVLSMIGNIALYLGVFYALLYLLRSTYNYEVTLSFAKFLDRNPAMFMAVLFTLITLVYMLIFRIKGWIWPHAEKSLFRASGFKRLRASRVMLMIGLGLAGSLFSIGLIVIDDIARQFPSIPALVDDSIRGDSIWYVILGAGLIGPAYEEILFRGLIFNELRRVMPVYIALLLQAAAYAYFQPSMALSVISIGSGLIYGALYLRTGSLWAPILVQNTTMGTIFLFKYIGFYEWFGKLGDVWLYIITVLCLAALIGGTVYVWRTSGNGGIGVRAGQGLPDDAQSDSTKGGLTV</sequence>
<feature type="transmembrane region" description="Helical" evidence="1">
    <location>
        <begin position="46"/>
        <end position="71"/>
    </location>
</feature>
<feature type="transmembrane region" description="Helical" evidence="1">
    <location>
        <begin position="7"/>
        <end position="26"/>
    </location>
</feature>
<keyword evidence="1" id="KW-1133">Transmembrane helix</keyword>
<keyword evidence="1" id="KW-0472">Membrane</keyword>
<dbReference type="PATRIC" id="fig|1705565.3.peg.3965"/>
<reference evidence="4" key="1">
    <citation type="submission" date="2015-08" db="EMBL/GenBank/DDBJ databases">
        <title>Genome sequencing project for genomic taxonomy and phylogenomics of Bacillus-like bacteria.</title>
        <authorList>
            <person name="Liu B."/>
            <person name="Wang J."/>
            <person name="Zhu Y."/>
            <person name="Liu G."/>
            <person name="Chen Q."/>
            <person name="Chen Z."/>
            <person name="Lan J."/>
            <person name="Che J."/>
            <person name="Ge C."/>
            <person name="Shi H."/>
            <person name="Pan Z."/>
            <person name="Liu X."/>
        </authorList>
    </citation>
    <scope>NUCLEOTIDE SEQUENCE [LARGE SCALE GENOMIC DNA]</scope>
    <source>
        <strain evidence="4">FJAT-22460</strain>
    </source>
</reference>
<feature type="transmembrane region" description="Helical" evidence="1">
    <location>
        <begin position="166"/>
        <end position="182"/>
    </location>
</feature>
<dbReference type="EMBL" id="LIUT01000001">
    <property type="protein sequence ID" value="KOR89423.1"/>
    <property type="molecule type" value="Genomic_DNA"/>
</dbReference>
<accession>A0A0M1P4L3</accession>
<dbReference type="Proteomes" id="UP000036932">
    <property type="component" value="Unassembled WGS sequence"/>
</dbReference>
<evidence type="ECO:0000313" key="4">
    <source>
        <dbReference type="Proteomes" id="UP000036932"/>
    </source>
</evidence>
<dbReference type="InterPro" id="IPR003675">
    <property type="entry name" value="Rce1/LyrA-like_dom"/>
</dbReference>
<proteinExistence type="predicted"/>
<dbReference type="GO" id="GO:0080120">
    <property type="term" value="P:CAAX-box protein maturation"/>
    <property type="evidence" value="ECO:0007669"/>
    <property type="project" value="UniProtKB-ARBA"/>
</dbReference>
<feature type="transmembrane region" description="Helical" evidence="1">
    <location>
        <begin position="135"/>
        <end position="154"/>
    </location>
</feature>
<feature type="transmembrane region" description="Helical" evidence="1">
    <location>
        <begin position="241"/>
        <end position="262"/>
    </location>
</feature>
<evidence type="ECO:0000256" key="1">
    <source>
        <dbReference type="SAM" id="Phobius"/>
    </source>
</evidence>
<dbReference type="OrthoDB" id="9782250at2"/>
<evidence type="ECO:0000313" key="3">
    <source>
        <dbReference type="EMBL" id="KOR89423.1"/>
    </source>
</evidence>
<protein>
    <submittedName>
        <fullName evidence="3">CAAX protease</fullName>
    </submittedName>
</protein>
<name>A0A0M1P4L3_9BACL</name>
<dbReference type="GO" id="GO:0004175">
    <property type="term" value="F:endopeptidase activity"/>
    <property type="evidence" value="ECO:0007669"/>
    <property type="project" value="UniProtKB-ARBA"/>
</dbReference>
<gene>
    <name evidence="3" type="ORF">AM231_09915</name>
</gene>
<feature type="domain" description="CAAX prenyl protease 2/Lysostaphin resistance protein A-like" evidence="2">
    <location>
        <begin position="135"/>
        <end position="215"/>
    </location>
</feature>
<dbReference type="RefSeq" id="WP_054402462.1">
    <property type="nucleotide sequence ID" value="NZ_LIUT01000001.1"/>
</dbReference>
<dbReference type="Pfam" id="PF02517">
    <property type="entry name" value="Rce1-like"/>
    <property type="match status" value="1"/>
</dbReference>
<comment type="caution">
    <text evidence="3">The sequence shown here is derived from an EMBL/GenBank/DDBJ whole genome shotgun (WGS) entry which is preliminary data.</text>
</comment>
<feature type="transmembrane region" description="Helical" evidence="1">
    <location>
        <begin position="209"/>
        <end position="229"/>
    </location>
</feature>
<dbReference type="GO" id="GO:0006508">
    <property type="term" value="P:proteolysis"/>
    <property type="evidence" value="ECO:0007669"/>
    <property type="project" value="UniProtKB-KW"/>
</dbReference>
<keyword evidence="3" id="KW-0645">Protease</keyword>
<evidence type="ECO:0000259" key="2">
    <source>
        <dbReference type="Pfam" id="PF02517"/>
    </source>
</evidence>
<organism evidence="3 4">
    <name type="scientific">Paenibacillus solani</name>
    <dbReference type="NCBI Taxonomy" id="1705565"/>
    <lineage>
        <taxon>Bacteria</taxon>
        <taxon>Bacillati</taxon>
        <taxon>Bacillota</taxon>
        <taxon>Bacilli</taxon>
        <taxon>Bacillales</taxon>
        <taxon>Paenibacillaceae</taxon>
        <taxon>Paenibacillus</taxon>
    </lineage>
</organism>
<feature type="transmembrane region" description="Helical" evidence="1">
    <location>
        <begin position="188"/>
        <end position="204"/>
    </location>
</feature>
<dbReference type="AlphaFoldDB" id="A0A0M1P4L3"/>
<keyword evidence="1" id="KW-0812">Transmembrane</keyword>
<keyword evidence="4" id="KW-1185">Reference proteome</keyword>
<keyword evidence="3" id="KW-0378">Hydrolase</keyword>